<evidence type="ECO:0000256" key="1">
    <source>
        <dbReference type="SAM" id="MobiDB-lite"/>
    </source>
</evidence>
<reference evidence="2" key="1">
    <citation type="journal article" date="2022" name="Int. J. Mol. Sci.">
        <title>Draft Genome of Tanacetum Coccineum: Genomic Comparison of Closely Related Tanacetum-Family Plants.</title>
        <authorList>
            <person name="Yamashiro T."/>
            <person name="Shiraishi A."/>
            <person name="Nakayama K."/>
            <person name="Satake H."/>
        </authorList>
    </citation>
    <scope>NUCLEOTIDE SEQUENCE</scope>
</reference>
<protein>
    <submittedName>
        <fullName evidence="2">Uncharacterized protein</fullName>
    </submittedName>
</protein>
<gene>
    <name evidence="2" type="ORF">Tco_0749706</name>
</gene>
<comment type="caution">
    <text evidence="2">The sequence shown here is derived from an EMBL/GenBank/DDBJ whole genome shotgun (WGS) entry which is preliminary data.</text>
</comment>
<dbReference type="EMBL" id="BQNB010010880">
    <property type="protein sequence ID" value="GJS83165.1"/>
    <property type="molecule type" value="Genomic_DNA"/>
</dbReference>
<organism evidence="2 3">
    <name type="scientific">Tanacetum coccineum</name>
    <dbReference type="NCBI Taxonomy" id="301880"/>
    <lineage>
        <taxon>Eukaryota</taxon>
        <taxon>Viridiplantae</taxon>
        <taxon>Streptophyta</taxon>
        <taxon>Embryophyta</taxon>
        <taxon>Tracheophyta</taxon>
        <taxon>Spermatophyta</taxon>
        <taxon>Magnoliopsida</taxon>
        <taxon>eudicotyledons</taxon>
        <taxon>Gunneridae</taxon>
        <taxon>Pentapetalae</taxon>
        <taxon>asterids</taxon>
        <taxon>campanulids</taxon>
        <taxon>Asterales</taxon>
        <taxon>Asteraceae</taxon>
        <taxon>Asteroideae</taxon>
        <taxon>Anthemideae</taxon>
        <taxon>Anthemidinae</taxon>
        <taxon>Tanacetum</taxon>
    </lineage>
</organism>
<reference evidence="2" key="2">
    <citation type="submission" date="2022-01" db="EMBL/GenBank/DDBJ databases">
        <authorList>
            <person name="Yamashiro T."/>
            <person name="Shiraishi A."/>
            <person name="Satake H."/>
            <person name="Nakayama K."/>
        </authorList>
    </citation>
    <scope>NUCLEOTIDE SEQUENCE</scope>
</reference>
<proteinExistence type="predicted"/>
<feature type="compositionally biased region" description="Basic and acidic residues" evidence="1">
    <location>
        <begin position="115"/>
        <end position="132"/>
    </location>
</feature>
<dbReference type="Proteomes" id="UP001151760">
    <property type="component" value="Unassembled WGS sequence"/>
</dbReference>
<name>A0ABQ4Z068_9ASTR</name>
<feature type="region of interest" description="Disordered" evidence="1">
    <location>
        <begin position="110"/>
        <end position="185"/>
    </location>
</feature>
<sequence length="185" mass="21308">MANNRTMPKMLQAPIKGNEDAKVVPDQSIANNFELKTTFNIKSWCQTASLFEEKMTNKMKPNDESKEMPIDVYNTSPVKAVKEQNQSKPKKRSQAITTRMLFHTMYLPITTNSGGRKESEVNKDTERNRQHEVIQPPPLIHEQTKDEEPIEEPSFIANKAKPNLPYPSRLNKEKIREKDDILASR</sequence>
<keyword evidence="3" id="KW-1185">Reference proteome</keyword>
<evidence type="ECO:0000313" key="2">
    <source>
        <dbReference type="EMBL" id="GJS83165.1"/>
    </source>
</evidence>
<accession>A0ABQ4Z068</accession>
<feature type="compositionally biased region" description="Basic and acidic residues" evidence="1">
    <location>
        <begin position="170"/>
        <end position="185"/>
    </location>
</feature>
<evidence type="ECO:0000313" key="3">
    <source>
        <dbReference type="Proteomes" id="UP001151760"/>
    </source>
</evidence>